<feature type="compositionally biased region" description="Pro residues" evidence="1">
    <location>
        <begin position="42"/>
        <end position="63"/>
    </location>
</feature>
<name>A0AAV9CFW9_ACOCL</name>
<proteinExistence type="predicted"/>
<dbReference type="InterPro" id="IPR040256">
    <property type="entry name" value="At4g02000-like"/>
</dbReference>
<gene>
    <name evidence="3" type="ORF">QJS10_CPB19g00925</name>
</gene>
<reference evidence="3" key="2">
    <citation type="submission" date="2023-06" db="EMBL/GenBank/DDBJ databases">
        <authorList>
            <person name="Ma L."/>
            <person name="Liu K.-W."/>
            <person name="Li Z."/>
            <person name="Hsiao Y.-Y."/>
            <person name="Qi Y."/>
            <person name="Fu T."/>
            <person name="Tang G."/>
            <person name="Zhang D."/>
            <person name="Sun W.-H."/>
            <person name="Liu D.-K."/>
            <person name="Li Y."/>
            <person name="Chen G.-Z."/>
            <person name="Liu X.-D."/>
            <person name="Liao X.-Y."/>
            <person name="Jiang Y.-T."/>
            <person name="Yu X."/>
            <person name="Hao Y."/>
            <person name="Huang J."/>
            <person name="Zhao X.-W."/>
            <person name="Ke S."/>
            <person name="Chen Y.-Y."/>
            <person name="Wu W.-L."/>
            <person name="Hsu J.-L."/>
            <person name="Lin Y.-F."/>
            <person name="Huang M.-D."/>
            <person name="Li C.-Y."/>
            <person name="Huang L."/>
            <person name="Wang Z.-W."/>
            <person name="Zhao X."/>
            <person name="Zhong W.-Y."/>
            <person name="Peng D.-H."/>
            <person name="Ahmad S."/>
            <person name="Lan S."/>
            <person name="Zhang J.-S."/>
            <person name="Tsai W.-C."/>
            <person name="Van De Peer Y."/>
            <person name="Liu Z.-J."/>
        </authorList>
    </citation>
    <scope>NUCLEOTIDE SEQUENCE</scope>
    <source>
        <strain evidence="3">CP</strain>
        <tissue evidence="3">Leaves</tissue>
    </source>
</reference>
<dbReference type="PANTHER" id="PTHR31286:SF180">
    <property type="entry name" value="OS10G0362600 PROTEIN"/>
    <property type="match status" value="1"/>
</dbReference>
<protein>
    <recommendedName>
        <fullName evidence="2">DUF4283 domain-containing protein</fullName>
    </recommendedName>
</protein>
<dbReference type="EMBL" id="JAUJYO010000019">
    <property type="protein sequence ID" value="KAK1287514.1"/>
    <property type="molecule type" value="Genomic_DNA"/>
</dbReference>
<evidence type="ECO:0000259" key="2">
    <source>
        <dbReference type="Pfam" id="PF14111"/>
    </source>
</evidence>
<dbReference type="InterPro" id="IPR025558">
    <property type="entry name" value="DUF4283"/>
</dbReference>
<evidence type="ECO:0000256" key="1">
    <source>
        <dbReference type="SAM" id="MobiDB-lite"/>
    </source>
</evidence>
<feature type="region of interest" description="Disordered" evidence="1">
    <location>
        <begin position="1"/>
        <end position="151"/>
    </location>
</feature>
<evidence type="ECO:0000313" key="3">
    <source>
        <dbReference type="EMBL" id="KAK1287514.1"/>
    </source>
</evidence>
<organism evidence="3 4">
    <name type="scientific">Acorus calamus</name>
    <name type="common">Sweet flag</name>
    <dbReference type="NCBI Taxonomy" id="4465"/>
    <lineage>
        <taxon>Eukaryota</taxon>
        <taxon>Viridiplantae</taxon>
        <taxon>Streptophyta</taxon>
        <taxon>Embryophyta</taxon>
        <taxon>Tracheophyta</taxon>
        <taxon>Spermatophyta</taxon>
        <taxon>Magnoliopsida</taxon>
        <taxon>Liliopsida</taxon>
        <taxon>Acoraceae</taxon>
        <taxon>Acorus</taxon>
    </lineage>
</organism>
<comment type="caution">
    <text evidence="3">The sequence shown here is derived from an EMBL/GenBank/DDBJ whole genome shotgun (WGS) entry which is preliminary data.</text>
</comment>
<dbReference type="PANTHER" id="PTHR31286">
    <property type="entry name" value="GLYCINE-RICH CELL WALL STRUCTURAL PROTEIN 1.8-LIKE"/>
    <property type="match status" value="1"/>
</dbReference>
<sequence>MKSKGDIESSLEPTAPVPSTPHTKPYASQDPAQIILEQQQNPSPPSTNPLPPFSNPLPPPSNPQNPANPTSVQQQNPSHPLTYVQNPLTNSQPPTKSTADNITKPTGATPSSFSHLPALAPTMESYPTLPPKGGPVRKQRRQVAVPPPSSSIQVKSWGSLFHRDSPQPKTGFLKFIEPTIEGVHTVASLNPEAYAKNIKQWDHAVVGYIIGKLPVFIPFLQFLRKLWKPKGDFQLLLHGNGFFTVKFDLEEDSRTVLEGGPWTMDYRPFILRKWSPDVRMEQERLSSIPLWIRLPNLPLHLWEEDCLSRIGSTIGVPLYADLATLRCSRASYARICVEVQATMTLPDSVLVDIAPGCRESFKIDYDWKPMACKFCQTFGHDEACCILKPAIETTNSTKQSKGSNVANQPKGKEKMMGIWQEVRKAPQKIMSDAMKAIASSSIQGTTSATPQSNKPVLLQVQESTEVIAQPSLDMGIASLPTNVLRVINPSTNQGSNHPILQSNKFILLQDQALADELPLPTLDAEENSAQEEQLLQDQALADDHSMPTLVGEENSAQEDQLQQAEHLPQEEQVLEDGRGPLDQQQISPPFSQEVPITCNL</sequence>
<evidence type="ECO:0000313" key="4">
    <source>
        <dbReference type="Proteomes" id="UP001180020"/>
    </source>
</evidence>
<dbReference type="Proteomes" id="UP001180020">
    <property type="component" value="Unassembled WGS sequence"/>
</dbReference>
<feature type="compositionally biased region" description="Polar residues" evidence="1">
    <location>
        <begin position="72"/>
        <end position="114"/>
    </location>
</feature>
<reference evidence="3" key="1">
    <citation type="journal article" date="2023" name="Nat. Commun.">
        <title>Diploid and tetraploid genomes of Acorus and the evolution of monocots.</title>
        <authorList>
            <person name="Ma L."/>
            <person name="Liu K.W."/>
            <person name="Li Z."/>
            <person name="Hsiao Y.Y."/>
            <person name="Qi Y."/>
            <person name="Fu T."/>
            <person name="Tang G.D."/>
            <person name="Zhang D."/>
            <person name="Sun W.H."/>
            <person name="Liu D.K."/>
            <person name="Li Y."/>
            <person name="Chen G.Z."/>
            <person name="Liu X.D."/>
            <person name="Liao X.Y."/>
            <person name="Jiang Y.T."/>
            <person name="Yu X."/>
            <person name="Hao Y."/>
            <person name="Huang J."/>
            <person name="Zhao X.W."/>
            <person name="Ke S."/>
            <person name="Chen Y.Y."/>
            <person name="Wu W.L."/>
            <person name="Hsu J.L."/>
            <person name="Lin Y.F."/>
            <person name="Huang M.D."/>
            <person name="Li C.Y."/>
            <person name="Huang L."/>
            <person name="Wang Z.W."/>
            <person name="Zhao X."/>
            <person name="Zhong W.Y."/>
            <person name="Peng D.H."/>
            <person name="Ahmad S."/>
            <person name="Lan S."/>
            <person name="Zhang J.S."/>
            <person name="Tsai W.C."/>
            <person name="Van de Peer Y."/>
            <person name="Liu Z.J."/>
        </authorList>
    </citation>
    <scope>NUCLEOTIDE SEQUENCE</scope>
    <source>
        <strain evidence="3">CP</strain>
    </source>
</reference>
<dbReference type="AlphaFoldDB" id="A0AAV9CFW9"/>
<accession>A0AAV9CFW9</accession>
<feature type="region of interest" description="Disordered" evidence="1">
    <location>
        <begin position="552"/>
        <end position="600"/>
    </location>
</feature>
<feature type="domain" description="DUF4283" evidence="2">
    <location>
        <begin position="198"/>
        <end position="281"/>
    </location>
</feature>
<dbReference type="Pfam" id="PF14111">
    <property type="entry name" value="DUF4283"/>
    <property type="match status" value="1"/>
</dbReference>
<keyword evidence="4" id="KW-1185">Reference proteome</keyword>